<accession>A0A0A9BP36</accession>
<reference evidence="1" key="1">
    <citation type="submission" date="2014-09" db="EMBL/GenBank/DDBJ databases">
        <authorList>
            <person name="Magalhaes I.L.F."/>
            <person name="Oliveira U."/>
            <person name="Santos F.R."/>
            <person name="Vidigal T.H.D.A."/>
            <person name="Brescovit A.D."/>
            <person name="Santos A.J."/>
        </authorList>
    </citation>
    <scope>NUCLEOTIDE SEQUENCE</scope>
    <source>
        <tissue evidence="1">Shoot tissue taken approximately 20 cm above the soil surface</tissue>
    </source>
</reference>
<protein>
    <submittedName>
        <fullName evidence="1">Uncharacterized protein</fullName>
    </submittedName>
</protein>
<organism evidence="1">
    <name type="scientific">Arundo donax</name>
    <name type="common">Giant reed</name>
    <name type="synonym">Donax arundinaceus</name>
    <dbReference type="NCBI Taxonomy" id="35708"/>
    <lineage>
        <taxon>Eukaryota</taxon>
        <taxon>Viridiplantae</taxon>
        <taxon>Streptophyta</taxon>
        <taxon>Embryophyta</taxon>
        <taxon>Tracheophyta</taxon>
        <taxon>Spermatophyta</taxon>
        <taxon>Magnoliopsida</taxon>
        <taxon>Liliopsida</taxon>
        <taxon>Poales</taxon>
        <taxon>Poaceae</taxon>
        <taxon>PACMAD clade</taxon>
        <taxon>Arundinoideae</taxon>
        <taxon>Arundineae</taxon>
        <taxon>Arundo</taxon>
    </lineage>
</organism>
<reference evidence="1" key="2">
    <citation type="journal article" date="2015" name="Data Brief">
        <title>Shoot transcriptome of the giant reed, Arundo donax.</title>
        <authorList>
            <person name="Barrero R.A."/>
            <person name="Guerrero F.D."/>
            <person name="Moolhuijzen P."/>
            <person name="Goolsby J.A."/>
            <person name="Tidwell J."/>
            <person name="Bellgard S.E."/>
            <person name="Bellgard M.I."/>
        </authorList>
    </citation>
    <scope>NUCLEOTIDE SEQUENCE</scope>
    <source>
        <tissue evidence="1">Shoot tissue taken approximately 20 cm above the soil surface</tissue>
    </source>
</reference>
<proteinExistence type="predicted"/>
<name>A0A0A9BP36_ARUDO</name>
<evidence type="ECO:0000313" key="1">
    <source>
        <dbReference type="EMBL" id="JAD63943.1"/>
    </source>
</evidence>
<sequence>MLYYLIVRSNSIGA</sequence>
<dbReference type="EMBL" id="GBRH01233952">
    <property type="protein sequence ID" value="JAD63943.1"/>
    <property type="molecule type" value="Transcribed_RNA"/>
</dbReference>